<evidence type="ECO:0000313" key="1">
    <source>
        <dbReference type="EMBL" id="KAI3695033.1"/>
    </source>
</evidence>
<proteinExistence type="predicted"/>
<comment type="caution">
    <text evidence="1">The sequence shown here is derived from an EMBL/GenBank/DDBJ whole genome shotgun (WGS) entry which is preliminary data.</text>
</comment>
<gene>
    <name evidence="1" type="ORF">L1987_78021</name>
</gene>
<accession>A0ACB8ZBQ3</accession>
<reference evidence="1 2" key="2">
    <citation type="journal article" date="2022" name="Mol. Ecol. Resour.">
        <title>The genomes of chicory, endive, great burdock and yacon provide insights into Asteraceae paleo-polyploidization history and plant inulin production.</title>
        <authorList>
            <person name="Fan W."/>
            <person name="Wang S."/>
            <person name="Wang H."/>
            <person name="Wang A."/>
            <person name="Jiang F."/>
            <person name="Liu H."/>
            <person name="Zhao H."/>
            <person name="Xu D."/>
            <person name="Zhang Y."/>
        </authorList>
    </citation>
    <scope>NUCLEOTIDE SEQUENCE [LARGE SCALE GENOMIC DNA]</scope>
    <source>
        <strain evidence="2">cv. Yunnan</strain>
        <tissue evidence="1">Leaves</tissue>
    </source>
</reference>
<protein>
    <submittedName>
        <fullName evidence="1">Uncharacterized protein</fullName>
    </submittedName>
</protein>
<dbReference type="Proteomes" id="UP001056120">
    <property type="component" value="Linkage Group LG26"/>
</dbReference>
<keyword evidence="2" id="KW-1185">Reference proteome</keyword>
<sequence length="1061" mass="118783">MIREMRESGGRSKHSGTVVKKKTSSGCLVIKKKTTDGFSDSSSRNLNKFPKEKKRGRVVGSDSESSDRSGGYKRAYVENGEFETNKRGSSGLDVFEFDEYDGFADNMIRKDGNDGRYRWNLCRQSGVGGGGSTSRFEVEDDECDLPLSVLRKKYRLSSGKAIRLQGKNGVLKVMVNKNKQMGISHSSYDREVADNLKEPKVVHKKMLPMDTNKKKSEMKSSFYSDSKLDGKPVAVKSKEKSHSRGESVKNEGIVKEFDRVKGKESNVKRGTGTEKQILREKIKNMLIDAGWTIDYRPRRNRAYMDAVYVSPSGTGYWSIIKAYDAYQKEEEGNSKDGDGEFTPLADEVLAKLTRQTQKKTEREMESKRKSEDGEKEEKLNSYGRKSRKLGRCSLLVREAKNDDGFVPYSGKRTLLSWLIDSGVVHLRDHVEYMNRRKTRILQKGWIAKDGIHCGCCNKIVTVLKFEVHAGSKLGHPFPNIFLDSGKSLMQCQIDAWNKLGELERKGFYTVDDDGDDPNDDTCGLCGDGGDLICCDGCPSTFHQTCLDLPMLPQGDWFCPNCSCKYCEIACKESTQASLLTCYLCQKKYHESCRPEIDVKPIEANYPNLSCGHACHELYSQLQKLVGVKHELDSGFSWSLIHRSEILMDEPSVQLSQHVECNSKLAVAMSIMDECFSPFTDRRSGINLIRNVVFNCGSNLSRLDYSGFFTAILERGDEVVCAASIRIHGTRLAEMPFIGTRHIYRRQGMCRRLLSAIEVALSSLQVEKLIIPAVPEHMGTWTDVFGFHPLEESHKQELRCMNMVVFPRTDMLQKPLIEVKTDSGSRDEAGQETPPTNSPCEPKLSGPVDAHSEPNADESTVQVDEHSEPNADEYTVQVDEHSEPKADEYTVQVDEHSEPKADESTVQVDEHSEPNADEYTVQVDEHSEPNADESSVQVDEHSEPKADEYTLQVDEHSEPNADESTVQVDEHSEPNAYESTVQVDEHLDTVQVANEITTEPQLQGVESVSINQDSNTNLEETDVQNAISLEAQAPKEPSNIDMATRVNESSGSDAEEGSSAKP</sequence>
<organism evidence="1 2">
    <name type="scientific">Smallanthus sonchifolius</name>
    <dbReference type="NCBI Taxonomy" id="185202"/>
    <lineage>
        <taxon>Eukaryota</taxon>
        <taxon>Viridiplantae</taxon>
        <taxon>Streptophyta</taxon>
        <taxon>Embryophyta</taxon>
        <taxon>Tracheophyta</taxon>
        <taxon>Spermatophyta</taxon>
        <taxon>Magnoliopsida</taxon>
        <taxon>eudicotyledons</taxon>
        <taxon>Gunneridae</taxon>
        <taxon>Pentapetalae</taxon>
        <taxon>asterids</taxon>
        <taxon>campanulids</taxon>
        <taxon>Asterales</taxon>
        <taxon>Asteraceae</taxon>
        <taxon>Asteroideae</taxon>
        <taxon>Heliantheae alliance</taxon>
        <taxon>Millerieae</taxon>
        <taxon>Smallanthus</taxon>
    </lineage>
</organism>
<reference evidence="2" key="1">
    <citation type="journal article" date="2022" name="Mol. Ecol. Resour.">
        <title>The genomes of chicory, endive, great burdock and yacon provide insights into Asteraceae palaeo-polyploidization history and plant inulin production.</title>
        <authorList>
            <person name="Fan W."/>
            <person name="Wang S."/>
            <person name="Wang H."/>
            <person name="Wang A."/>
            <person name="Jiang F."/>
            <person name="Liu H."/>
            <person name="Zhao H."/>
            <person name="Xu D."/>
            <person name="Zhang Y."/>
        </authorList>
    </citation>
    <scope>NUCLEOTIDE SEQUENCE [LARGE SCALE GENOMIC DNA]</scope>
    <source>
        <strain evidence="2">cv. Yunnan</strain>
    </source>
</reference>
<name>A0ACB8ZBQ3_9ASTR</name>
<evidence type="ECO:0000313" key="2">
    <source>
        <dbReference type="Proteomes" id="UP001056120"/>
    </source>
</evidence>
<dbReference type="EMBL" id="CM042043">
    <property type="protein sequence ID" value="KAI3695033.1"/>
    <property type="molecule type" value="Genomic_DNA"/>
</dbReference>